<accession>C1DWZ9</accession>
<dbReference type="SUPFAM" id="SSF50022">
    <property type="entry name" value="ISP domain"/>
    <property type="match status" value="1"/>
</dbReference>
<dbReference type="EMBL" id="CP001229">
    <property type="protein sequence ID" value="ACN98976.1"/>
    <property type="molecule type" value="Genomic_DNA"/>
</dbReference>
<dbReference type="STRING" id="204536.SULAZ_1678"/>
<keyword evidence="8" id="KW-1185">Reference proteome</keyword>
<evidence type="ECO:0000256" key="3">
    <source>
        <dbReference type="ARBA" id="ARBA00023004"/>
    </source>
</evidence>
<dbReference type="AlphaFoldDB" id="C1DWZ9"/>
<dbReference type="Proteomes" id="UP000001369">
    <property type="component" value="Chromosome"/>
</dbReference>
<dbReference type="GO" id="GO:0051537">
    <property type="term" value="F:2 iron, 2 sulfur cluster binding"/>
    <property type="evidence" value="ECO:0007669"/>
    <property type="project" value="UniProtKB-KW"/>
</dbReference>
<dbReference type="RefSeq" id="WP_012674296.1">
    <property type="nucleotide sequence ID" value="NC_012438.1"/>
</dbReference>
<protein>
    <submittedName>
        <fullName evidence="7">Rieske-I iron sulfur protein</fullName>
    </submittedName>
</protein>
<keyword evidence="1" id="KW-0001">2Fe-2S</keyword>
<evidence type="ECO:0000256" key="1">
    <source>
        <dbReference type="ARBA" id="ARBA00022714"/>
    </source>
</evidence>
<proteinExistence type="predicted"/>
<dbReference type="Gene3D" id="2.102.10.10">
    <property type="entry name" value="Rieske [2Fe-2S] iron-sulphur domain"/>
    <property type="match status" value="1"/>
</dbReference>
<dbReference type="PROSITE" id="PS51296">
    <property type="entry name" value="RIESKE"/>
    <property type="match status" value="1"/>
</dbReference>
<feature type="domain" description="Rieske" evidence="6">
    <location>
        <begin position="74"/>
        <end position="186"/>
    </location>
</feature>
<dbReference type="PANTHER" id="PTHR10134">
    <property type="entry name" value="CYTOCHROME B-C1 COMPLEX SUBUNIT RIESKE, MITOCHONDRIAL"/>
    <property type="match status" value="1"/>
</dbReference>
<dbReference type="InterPro" id="IPR014349">
    <property type="entry name" value="Rieske_Fe-S_prot"/>
</dbReference>
<dbReference type="KEGG" id="saf:SULAZ_1678"/>
<keyword evidence="4" id="KW-0411">Iron-sulfur</keyword>
<keyword evidence="3" id="KW-0408">Iron</keyword>
<dbReference type="InterPro" id="IPR036922">
    <property type="entry name" value="Rieske_2Fe-2S_sf"/>
</dbReference>
<gene>
    <name evidence="7" type="ordered locus">SULAZ_1678</name>
</gene>
<evidence type="ECO:0000256" key="2">
    <source>
        <dbReference type="ARBA" id="ARBA00022723"/>
    </source>
</evidence>
<name>C1DWZ9_SULAA</name>
<dbReference type="OrthoDB" id="25106at2"/>
<evidence type="ECO:0000256" key="5">
    <source>
        <dbReference type="ARBA" id="ARBA00023157"/>
    </source>
</evidence>
<sequence>MNRRDLIKTCSLMAVGSMFSKGFFDSILASEKETYKAYQKALLVKEDLTPFTVKDISPNTALLFYYPYRSTPCYIINTGEEVKPTKVKLSNGKEYEFKGGIGQKKSIVAYSAICPHQWSYPSKDFSLINYYPSNEKSQTTGKSGVIQCCAHISVFDPKSGGQVLEGPAEVPLACIELIEEEGKIYATGVLGINQFEEFFDMYKSDLIDQYGGLEKAKEQLDKTVVMEVGKYVKEQIKC</sequence>
<dbReference type="HOGENOM" id="CLU_1146270_0_0_0"/>
<dbReference type="GO" id="GO:0046872">
    <property type="term" value="F:metal ion binding"/>
    <property type="evidence" value="ECO:0007669"/>
    <property type="project" value="UniProtKB-KW"/>
</dbReference>
<dbReference type="Pfam" id="PF00355">
    <property type="entry name" value="Rieske"/>
    <property type="match status" value="1"/>
</dbReference>
<keyword evidence="5" id="KW-1015">Disulfide bond</keyword>
<evidence type="ECO:0000256" key="4">
    <source>
        <dbReference type="ARBA" id="ARBA00023014"/>
    </source>
</evidence>
<evidence type="ECO:0000313" key="7">
    <source>
        <dbReference type="EMBL" id="ACN98976.1"/>
    </source>
</evidence>
<dbReference type="eggNOG" id="COG0723">
    <property type="taxonomic scope" value="Bacteria"/>
</dbReference>
<reference evidence="7 8" key="1">
    <citation type="journal article" date="2009" name="J. Bacteriol.">
        <title>Complete and draft genome sequences of six members of the Aquificales.</title>
        <authorList>
            <person name="Reysenbach A.L."/>
            <person name="Hamamura N."/>
            <person name="Podar M."/>
            <person name="Griffiths E."/>
            <person name="Ferreira S."/>
            <person name="Hochstein R."/>
            <person name="Heidelberg J."/>
            <person name="Johnson J."/>
            <person name="Mead D."/>
            <person name="Pohorille A."/>
            <person name="Sarmiento M."/>
            <person name="Schweighofer K."/>
            <person name="Seshadri R."/>
            <person name="Voytek M.A."/>
        </authorList>
    </citation>
    <scope>NUCLEOTIDE SEQUENCE [LARGE SCALE GENOMIC DNA]</scope>
    <source>
        <strain evidence="8">Az-Fu1 / DSM 15241 / OCM 825</strain>
    </source>
</reference>
<dbReference type="InterPro" id="IPR017941">
    <property type="entry name" value="Rieske_2Fe-2S"/>
</dbReference>
<evidence type="ECO:0000259" key="6">
    <source>
        <dbReference type="PROSITE" id="PS51296"/>
    </source>
</evidence>
<keyword evidence="2" id="KW-0479">Metal-binding</keyword>
<organism evidence="7 8">
    <name type="scientific">Sulfurihydrogenibium azorense (strain DSM 15241 / OCM 825 / Az-Fu1)</name>
    <dbReference type="NCBI Taxonomy" id="204536"/>
    <lineage>
        <taxon>Bacteria</taxon>
        <taxon>Pseudomonadati</taxon>
        <taxon>Aquificota</taxon>
        <taxon>Aquificia</taxon>
        <taxon>Aquificales</taxon>
        <taxon>Hydrogenothermaceae</taxon>
        <taxon>Sulfurihydrogenibium</taxon>
    </lineage>
</organism>
<evidence type="ECO:0000313" key="8">
    <source>
        <dbReference type="Proteomes" id="UP000001369"/>
    </source>
</evidence>